<dbReference type="Bgee" id="ENSMODG00000039347">
    <property type="expression patterns" value="Expressed in blood and 17 other cell types or tissues"/>
</dbReference>
<dbReference type="SMART" id="SM00455">
    <property type="entry name" value="RBD"/>
    <property type="match status" value="1"/>
</dbReference>
<evidence type="ECO:0008006" key="8">
    <source>
        <dbReference type="Google" id="ProtNLM"/>
    </source>
</evidence>
<dbReference type="GO" id="GO:0046872">
    <property type="term" value="F:metal ion binding"/>
    <property type="evidence" value="ECO:0007669"/>
    <property type="project" value="UniProtKB-KW"/>
</dbReference>
<dbReference type="InterPro" id="IPR029071">
    <property type="entry name" value="Ubiquitin-like_domsf"/>
</dbReference>
<reference evidence="6" key="2">
    <citation type="submission" date="2025-08" db="UniProtKB">
        <authorList>
            <consortium name="Ensembl"/>
        </authorList>
    </citation>
    <scope>IDENTIFICATION</scope>
</reference>
<evidence type="ECO:0000256" key="3">
    <source>
        <dbReference type="SAM" id="MobiDB-lite"/>
    </source>
</evidence>
<dbReference type="FunFam" id="3.30.60.20:FF:000004">
    <property type="entry name" value="B-Raf proto-oncogene serine/threonine-protein kinase"/>
    <property type="match status" value="1"/>
</dbReference>
<dbReference type="Pfam" id="PF02196">
    <property type="entry name" value="RBD"/>
    <property type="match status" value="1"/>
</dbReference>
<dbReference type="InParanoid" id="A0A5F8GMW9"/>
<keyword evidence="2" id="KW-0862">Zinc</keyword>
<protein>
    <recommendedName>
        <fullName evidence="8">A-Raf proto-oncogene, serine/threonine kinase</fullName>
    </recommendedName>
</protein>
<dbReference type="STRING" id="13616.ENSMODP00000049008"/>
<evidence type="ECO:0000259" key="4">
    <source>
        <dbReference type="PROSITE" id="PS50081"/>
    </source>
</evidence>
<dbReference type="CDD" id="cd17133">
    <property type="entry name" value="RBD_ARAF"/>
    <property type="match status" value="1"/>
</dbReference>
<feature type="domain" description="RBD" evidence="5">
    <location>
        <begin position="35"/>
        <end position="107"/>
    </location>
</feature>
<dbReference type="AlphaFoldDB" id="A0A5F8GMW9"/>
<evidence type="ECO:0000256" key="2">
    <source>
        <dbReference type="ARBA" id="ARBA00022833"/>
    </source>
</evidence>
<reference evidence="6 7" key="1">
    <citation type="journal article" date="2007" name="Nature">
        <title>Genome of the marsupial Monodelphis domestica reveals innovation in non-coding sequences.</title>
        <authorList>
            <person name="Mikkelsen T.S."/>
            <person name="Wakefield M.J."/>
            <person name="Aken B."/>
            <person name="Amemiya C.T."/>
            <person name="Chang J.L."/>
            <person name="Duke S."/>
            <person name="Garber M."/>
            <person name="Gentles A.J."/>
            <person name="Goodstadt L."/>
            <person name="Heger A."/>
            <person name="Jurka J."/>
            <person name="Kamal M."/>
            <person name="Mauceli E."/>
            <person name="Searle S.M."/>
            <person name="Sharpe T."/>
            <person name="Baker M.L."/>
            <person name="Batzer M.A."/>
            <person name="Benos P.V."/>
            <person name="Belov K."/>
            <person name="Clamp M."/>
            <person name="Cook A."/>
            <person name="Cuff J."/>
            <person name="Das R."/>
            <person name="Davidow L."/>
            <person name="Deakin J.E."/>
            <person name="Fazzari M.J."/>
            <person name="Glass J.L."/>
            <person name="Grabherr M."/>
            <person name="Greally J.M."/>
            <person name="Gu W."/>
            <person name="Hore T.A."/>
            <person name="Huttley G.A."/>
            <person name="Kleber M."/>
            <person name="Jirtle R.L."/>
            <person name="Koina E."/>
            <person name="Lee J.T."/>
            <person name="Mahony S."/>
            <person name="Marra M.A."/>
            <person name="Miller R.D."/>
            <person name="Nicholls R.D."/>
            <person name="Oda M."/>
            <person name="Papenfuss A.T."/>
            <person name="Parra Z.E."/>
            <person name="Pollock D.D."/>
            <person name="Ray D.A."/>
            <person name="Schein J.E."/>
            <person name="Speed T.P."/>
            <person name="Thompson K."/>
            <person name="VandeBerg J.L."/>
            <person name="Wade C.M."/>
            <person name="Walker J.A."/>
            <person name="Waters P.D."/>
            <person name="Webber C."/>
            <person name="Weidman J.R."/>
            <person name="Xie X."/>
            <person name="Zody M.C."/>
            <person name="Baldwin J."/>
            <person name="Abdouelleil A."/>
            <person name="Abdulkadir J."/>
            <person name="Abebe A."/>
            <person name="Abera B."/>
            <person name="Abreu J."/>
            <person name="Acer S.C."/>
            <person name="Aftuck L."/>
            <person name="Alexander A."/>
            <person name="An P."/>
            <person name="Anderson E."/>
            <person name="Anderson S."/>
            <person name="Arachi H."/>
            <person name="Azer M."/>
            <person name="Bachantsang P."/>
            <person name="Barry A."/>
            <person name="Bayul T."/>
            <person name="Berlin A."/>
            <person name="Bessette D."/>
            <person name="Bloom T."/>
            <person name="Bloom T."/>
            <person name="Boguslavskiy L."/>
            <person name="Bonnet C."/>
            <person name="Boukhgalter B."/>
            <person name="Bourzgui I."/>
            <person name="Brown A."/>
            <person name="Cahill P."/>
            <person name="Channer S."/>
            <person name="Cheshatsang Y."/>
            <person name="Chuda L."/>
            <person name="Citroen M."/>
            <person name="Collymore A."/>
            <person name="Cooke P."/>
            <person name="Costello M."/>
            <person name="D'Aco K."/>
            <person name="Daza R."/>
            <person name="De Haan G."/>
            <person name="DeGray S."/>
            <person name="DeMaso C."/>
            <person name="Dhargay N."/>
            <person name="Dooley K."/>
            <person name="Dooley E."/>
            <person name="Doricent M."/>
            <person name="Dorje P."/>
            <person name="Dorjee K."/>
            <person name="Dupes A."/>
            <person name="Elong R."/>
            <person name="Falk J."/>
            <person name="Farina A."/>
            <person name="Faro S."/>
            <person name="Ferguson D."/>
            <person name="Fisher S."/>
            <person name="Foley C.D."/>
            <person name="Franke A."/>
            <person name="Friedrich D."/>
            <person name="Gadbois L."/>
            <person name="Gearin G."/>
            <person name="Gearin C.R."/>
            <person name="Giannoukos G."/>
            <person name="Goode T."/>
            <person name="Graham J."/>
            <person name="Grandbois E."/>
            <person name="Grewal S."/>
            <person name="Gyaltsen K."/>
            <person name="Hafez N."/>
            <person name="Hagos B."/>
            <person name="Hall J."/>
            <person name="Henson C."/>
            <person name="Hollinger A."/>
            <person name="Honan T."/>
            <person name="Huard M.D."/>
            <person name="Hughes L."/>
            <person name="Hurhula B."/>
            <person name="Husby M.E."/>
            <person name="Kamat A."/>
            <person name="Kanga B."/>
            <person name="Kashin S."/>
            <person name="Khazanovich D."/>
            <person name="Kisner P."/>
            <person name="Lance K."/>
            <person name="Lara M."/>
            <person name="Lee W."/>
            <person name="Lennon N."/>
            <person name="Letendre F."/>
            <person name="LeVine R."/>
            <person name="Lipovsky A."/>
            <person name="Liu X."/>
            <person name="Liu J."/>
            <person name="Liu S."/>
            <person name="Lokyitsang T."/>
            <person name="Lokyitsang Y."/>
            <person name="Lubonja R."/>
            <person name="Lui A."/>
            <person name="MacDonald P."/>
            <person name="Magnisalis V."/>
            <person name="Maru K."/>
            <person name="Matthews C."/>
            <person name="McCusker W."/>
            <person name="McDonough S."/>
            <person name="Mehta T."/>
            <person name="Meldrim J."/>
            <person name="Meneus L."/>
            <person name="Mihai O."/>
            <person name="Mihalev A."/>
            <person name="Mihova T."/>
            <person name="Mittelman R."/>
            <person name="Mlenga V."/>
            <person name="Montmayeur A."/>
            <person name="Mulrain L."/>
            <person name="Navidi A."/>
            <person name="Naylor J."/>
            <person name="Negash T."/>
            <person name="Nguyen T."/>
            <person name="Nguyen N."/>
            <person name="Nicol R."/>
            <person name="Norbu C."/>
            <person name="Norbu N."/>
            <person name="Novod N."/>
            <person name="O'Neill B."/>
            <person name="Osman S."/>
            <person name="Markiewicz E."/>
            <person name="Oyono O.L."/>
            <person name="Patti C."/>
            <person name="Phunkhang P."/>
            <person name="Pierre F."/>
            <person name="Priest M."/>
            <person name="Raghuraman S."/>
            <person name="Rege F."/>
            <person name="Reyes R."/>
            <person name="Rise C."/>
            <person name="Rogov P."/>
            <person name="Ross K."/>
            <person name="Ryan E."/>
            <person name="Settipalli S."/>
            <person name="Shea T."/>
            <person name="Sherpa N."/>
            <person name="Shi L."/>
            <person name="Shih D."/>
            <person name="Sparrow T."/>
            <person name="Spaulding J."/>
            <person name="Stalker J."/>
            <person name="Stange-Thomann N."/>
            <person name="Stavropoulos S."/>
            <person name="Stone C."/>
            <person name="Strader C."/>
            <person name="Tesfaye S."/>
            <person name="Thomson T."/>
            <person name="Thoulutsang Y."/>
            <person name="Thoulutsang D."/>
            <person name="Topham K."/>
            <person name="Topping I."/>
            <person name="Tsamla T."/>
            <person name="Vassiliev H."/>
            <person name="Vo A."/>
            <person name="Wangchuk T."/>
            <person name="Wangdi T."/>
            <person name="Weiand M."/>
            <person name="Wilkinson J."/>
            <person name="Wilson A."/>
            <person name="Yadav S."/>
            <person name="Young G."/>
            <person name="Yu Q."/>
            <person name="Zembek L."/>
            <person name="Zhong D."/>
            <person name="Zimmer A."/>
            <person name="Zwirko Z."/>
            <person name="Jaffe D.B."/>
            <person name="Alvarez P."/>
            <person name="Brockman W."/>
            <person name="Butler J."/>
            <person name="Chin C."/>
            <person name="Gnerre S."/>
            <person name="MacCallum I."/>
            <person name="Graves J.A."/>
            <person name="Ponting C.P."/>
            <person name="Breen M."/>
            <person name="Samollow P.B."/>
            <person name="Lander E.S."/>
            <person name="Lindblad-Toh K."/>
        </authorList>
    </citation>
    <scope>NUCLEOTIDE SEQUENCE [LARGE SCALE GENOMIC DNA]</scope>
</reference>
<dbReference type="CDD" id="cd20870">
    <property type="entry name" value="C1_A_C-Raf"/>
    <property type="match status" value="1"/>
</dbReference>
<reference evidence="6" key="3">
    <citation type="submission" date="2025-09" db="UniProtKB">
        <authorList>
            <consortium name="Ensembl"/>
        </authorList>
    </citation>
    <scope>IDENTIFICATION</scope>
</reference>
<dbReference type="InterPro" id="IPR046349">
    <property type="entry name" value="C1-like_sf"/>
</dbReference>
<keyword evidence="1" id="KW-0479">Metal-binding</keyword>
<name>A0A5F8GMW9_MONDO</name>
<dbReference type="SUPFAM" id="SSF57889">
    <property type="entry name" value="Cysteine-rich domain"/>
    <property type="match status" value="1"/>
</dbReference>
<feature type="domain" description="Phorbol-ester/DAG-type" evidence="4">
    <location>
        <begin position="109"/>
        <end position="155"/>
    </location>
</feature>
<dbReference type="FunFam" id="3.10.20.90:FF:000015">
    <property type="entry name" value="B-Raf proto-oncogene serine/threonine-protein kinase"/>
    <property type="match status" value="1"/>
</dbReference>
<dbReference type="PROSITE" id="PS50081">
    <property type="entry name" value="ZF_DAG_PE_2"/>
    <property type="match status" value="1"/>
</dbReference>
<feature type="region of interest" description="Disordered" evidence="3">
    <location>
        <begin position="1"/>
        <end position="31"/>
    </location>
</feature>
<proteinExistence type="predicted"/>
<dbReference type="InterPro" id="IPR003116">
    <property type="entry name" value="RBD_dom"/>
</dbReference>
<evidence type="ECO:0000313" key="6">
    <source>
        <dbReference type="Ensembl" id="ENSMODP00000049008.1"/>
    </source>
</evidence>
<dbReference type="GeneTree" id="ENSGT00940000159633"/>
<dbReference type="Proteomes" id="UP000002280">
    <property type="component" value="Chromosome X"/>
</dbReference>
<evidence type="ECO:0000256" key="1">
    <source>
        <dbReference type="ARBA" id="ARBA00022723"/>
    </source>
</evidence>
<dbReference type="OMA" id="CTIRVYL"/>
<accession>A0A5F8GMW9</accession>
<dbReference type="Gene3D" id="3.30.60.20">
    <property type="match status" value="1"/>
</dbReference>
<dbReference type="InterPro" id="IPR002219">
    <property type="entry name" value="PKC_DAG/PE"/>
</dbReference>
<evidence type="ECO:0000313" key="7">
    <source>
        <dbReference type="Proteomes" id="UP000002280"/>
    </source>
</evidence>
<dbReference type="Ensembl" id="ENSMODT00000069648.1">
    <property type="protein sequence ID" value="ENSMODP00000049008.1"/>
    <property type="gene ID" value="ENSMODG00000039347.1"/>
</dbReference>
<sequence length="198" mass="21604">MSRGPAATPVEAFSRGLAPPGDPSATPSTSARVGGTVKVYLPNQQRTVVTARDGMTVSDSLDKALKVRGLNQDCCAVYRLVQGRKTATAWDAAIAPLHGEELTVEVRADVPLARKTFLALTFCDFCRRFLFHGFRCQTCGYKFHQHCSARVPTICVDMATARQPFYRSIQDLAGGPRAHEVQPDNQALCEPLTPKSPR</sequence>
<evidence type="ECO:0000259" key="5">
    <source>
        <dbReference type="PROSITE" id="PS50898"/>
    </source>
</evidence>
<dbReference type="PROSITE" id="PS50898">
    <property type="entry name" value="RBD"/>
    <property type="match status" value="1"/>
</dbReference>
<dbReference type="GO" id="GO:0007165">
    <property type="term" value="P:signal transduction"/>
    <property type="evidence" value="ECO:0007669"/>
    <property type="project" value="InterPro"/>
</dbReference>
<dbReference type="Pfam" id="PF00130">
    <property type="entry name" value="C1_1"/>
    <property type="match status" value="1"/>
</dbReference>
<keyword evidence="7" id="KW-1185">Reference proteome</keyword>
<organism evidence="6 7">
    <name type="scientific">Monodelphis domestica</name>
    <name type="common">Gray short-tailed opossum</name>
    <dbReference type="NCBI Taxonomy" id="13616"/>
    <lineage>
        <taxon>Eukaryota</taxon>
        <taxon>Metazoa</taxon>
        <taxon>Chordata</taxon>
        <taxon>Craniata</taxon>
        <taxon>Vertebrata</taxon>
        <taxon>Euteleostomi</taxon>
        <taxon>Mammalia</taxon>
        <taxon>Metatheria</taxon>
        <taxon>Didelphimorphia</taxon>
        <taxon>Didelphidae</taxon>
        <taxon>Monodelphis</taxon>
    </lineage>
</organism>
<dbReference type="Gene3D" id="3.10.20.90">
    <property type="entry name" value="Phosphatidylinositol 3-kinase Catalytic Subunit, Chain A, domain 1"/>
    <property type="match status" value="1"/>
</dbReference>
<dbReference type="SMART" id="SM00109">
    <property type="entry name" value="C1"/>
    <property type="match status" value="1"/>
</dbReference>
<dbReference type="SUPFAM" id="SSF54236">
    <property type="entry name" value="Ubiquitin-like"/>
    <property type="match status" value="1"/>
</dbReference>